<name>A0A0R1ER06_LACZE</name>
<evidence type="ECO:0000313" key="2">
    <source>
        <dbReference type="Proteomes" id="UP000051984"/>
    </source>
</evidence>
<evidence type="ECO:0000313" key="1">
    <source>
        <dbReference type="EMBL" id="KRK11615.1"/>
    </source>
</evidence>
<proteinExistence type="predicted"/>
<dbReference type="AlphaFoldDB" id="A0A0R1ER06"/>
<sequence>MIQKQFWSWGACLSYQYPTPKHIDFLHKKEAAPQMASFLGDDLSTFNKLILTCQRPL</sequence>
<dbReference type="Proteomes" id="UP000051984">
    <property type="component" value="Unassembled WGS sequence"/>
</dbReference>
<comment type="caution">
    <text evidence="1">The sequence shown here is derived from an EMBL/GenBank/DDBJ whole genome shotgun (WGS) entry which is preliminary data.</text>
</comment>
<reference evidence="1 2" key="1">
    <citation type="journal article" date="2015" name="Genome Announc.">
        <title>Expanding the biotechnology potential of lactobacilli through comparative genomics of 213 strains and associated genera.</title>
        <authorList>
            <person name="Sun Z."/>
            <person name="Harris H.M."/>
            <person name="McCann A."/>
            <person name="Guo C."/>
            <person name="Argimon S."/>
            <person name="Zhang W."/>
            <person name="Yang X."/>
            <person name="Jeffery I.B."/>
            <person name="Cooney J.C."/>
            <person name="Kagawa T.F."/>
            <person name="Liu W."/>
            <person name="Song Y."/>
            <person name="Salvetti E."/>
            <person name="Wrobel A."/>
            <person name="Rasinkangas P."/>
            <person name="Parkhill J."/>
            <person name="Rea M.C."/>
            <person name="O'Sullivan O."/>
            <person name="Ritari J."/>
            <person name="Douillard F.P."/>
            <person name="Paul Ross R."/>
            <person name="Yang R."/>
            <person name="Briner A.E."/>
            <person name="Felis G.E."/>
            <person name="de Vos W.M."/>
            <person name="Barrangou R."/>
            <person name="Klaenhammer T.R."/>
            <person name="Caufield P.W."/>
            <person name="Cui Y."/>
            <person name="Zhang H."/>
            <person name="O'Toole P.W."/>
        </authorList>
    </citation>
    <scope>NUCLEOTIDE SEQUENCE [LARGE SCALE GENOMIC DNA]</scope>
    <source>
        <strain evidence="1 2">DSM 20178</strain>
    </source>
</reference>
<protein>
    <submittedName>
        <fullName evidence="1">Uncharacterized protein</fullName>
    </submittedName>
</protein>
<dbReference type="EMBL" id="AZCT01000016">
    <property type="protein sequence ID" value="KRK11615.1"/>
    <property type="molecule type" value="Genomic_DNA"/>
</dbReference>
<dbReference type="PATRIC" id="fig|1423816.3.peg.1075"/>
<accession>A0A0R1ER06</accession>
<organism evidence="1 2">
    <name type="scientific">Lacticaseibacillus zeae DSM 20178 = KCTC 3804</name>
    <dbReference type="NCBI Taxonomy" id="1423816"/>
    <lineage>
        <taxon>Bacteria</taxon>
        <taxon>Bacillati</taxon>
        <taxon>Bacillota</taxon>
        <taxon>Bacilli</taxon>
        <taxon>Lactobacillales</taxon>
        <taxon>Lactobacillaceae</taxon>
        <taxon>Lacticaseibacillus</taxon>
    </lineage>
</organism>
<gene>
    <name evidence="1" type="ORF">FD51_GL001041</name>
</gene>